<keyword evidence="1" id="KW-0805">Transcription regulation</keyword>
<evidence type="ECO:0000259" key="4">
    <source>
        <dbReference type="PROSITE" id="PS01124"/>
    </source>
</evidence>
<evidence type="ECO:0000313" key="5">
    <source>
        <dbReference type="EMBL" id="PXX97076.1"/>
    </source>
</evidence>
<dbReference type="GO" id="GO:0003700">
    <property type="term" value="F:DNA-binding transcription factor activity"/>
    <property type="evidence" value="ECO:0007669"/>
    <property type="project" value="InterPro"/>
</dbReference>
<comment type="caution">
    <text evidence="5">The sequence shown here is derived from an EMBL/GenBank/DDBJ whole genome shotgun (WGS) entry which is preliminary data.</text>
</comment>
<dbReference type="EMBL" id="QFLI01000010">
    <property type="protein sequence ID" value="PXX97076.1"/>
    <property type="molecule type" value="Genomic_DNA"/>
</dbReference>
<evidence type="ECO:0000256" key="3">
    <source>
        <dbReference type="ARBA" id="ARBA00023163"/>
    </source>
</evidence>
<gene>
    <name evidence="5" type="ORF">DF185_18820</name>
</gene>
<dbReference type="AlphaFoldDB" id="A0A2V3ZWX8"/>
<organism evidence="5 6">
    <name type="scientific">Marinifilum breve</name>
    <dbReference type="NCBI Taxonomy" id="2184082"/>
    <lineage>
        <taxon>Bacteria</taxon>
        <taxon>Pseudomonadati</taxon>
        <taxon>Bacteroidota</taxon>
        <taxon>Bacteroidia</taxon>
        <taxon>Marinilabiliales</taxon>
        <taxon>Marinifilaceae</taxon>
    </lineage>
</organism>
<dbReference type="RefSeq" id="WP_110362524.1">
    <property type="nucleotide sequence ID" value="NZ_QFLI01000010.1"/>
</dbReference>
<evidence type="ECO:0000256" key="1">
    <source>
        <dbReference type="ARBA" id="ARBA00023015"/>
    </source>
</evidence>
<dbReference type="Pfam" id="PF12833">
    <property type="entry name" value="HTH_18"/>
    <property type="match status" value="1"/>
</dbReference>
<dbReference type="Pfam" id="PF20240">
    <property type="entry name" value="DUF6597"/>
    <property type="match status" value="1"/>
</dbReference>
<dbReference type="InterPro" id="IPR018060">
    <property type="entry name" value="HTH_AraC"/>
</dbReference>
<dbReference type="InterPro" id="IPR009057">
    <property type="entry name" value="Homeodomain-like_sf"/>
</dbReference>
<keyword evidence="2" id="KW-0238">DNA-binding</keyword>
<protein>
    <recommendedName>
        <fullName evidence="4">HTH araC/xylS-type domain-containing protein</fullName>
    </recommendedName>
</protein>
<dbReference type="GO" id="GO:0043565">
    <property type="term" value="F:sequence-specific DNA binding"/>
    <property type="evidence" value="ECO:0007669"/>
    <property type="project" value="InterPro"/>
</dbReference>
<accession>A0A2V3ZWX8</accession>
<sequence length="263" mass="30683">MLDIRTYQPKQYSDLIERIWVLESGNEAIDVLIPPSQYMQLLVPLEGSEYNWNGRPNGKNVLEGISLQTNCVHYPAGTKLLGIRFYPFGAFPFLQCEGKDLLNQMMEVTLPGKLGLEAVNDEELLNEVYHMLHVLYDEFSYQRIKPLKDYYQTVRWSEDSMSIEEYCKLNDTNYTTLNRKFSIITGLSTKKFERLVKFRKSLCNLIDSKDKLTEIGADAGYFDQAHFIREFKLFLHCTPSTYQSLIQSADKDTQIINYNFRLF</sequence>
<dbReference type="SMART" id="SM00342">
    <property type="entry name" value="HTH_ARAC"/>
    <property type="match status" value="1"/>
</dbReference>
<dbReference type="PANTHER" id="PTHR43280">
    <property type="entry name" value="ARAC-FAMILY TRANSCRIPTIONAL REGULATOR"/>
    <property type="match status" value="1"/>
</dbReference>
<dbReference type="Gene3D" id="1.10.10.60">
    <property type="entry name" value="Homeodomain-like"/>
    <property type="match status" value="1"/>
</dbReference>
<dbReference type="OrthoDB" id="323290at2"/>
<keyword evidence="3" id="KW-0804">Transcription</keyword>
<dbReference type="PROSITE" id="PS01124">
    <property type="entry name" value="HTH_ARAC_FAMILY_2"/>
    <property type="match status" value="1"/>
</dbReference>
<dbReference type="PANTHER" id="PTHR43280:SF2">
    <property type="entry name" value="HTH-TYPE TRANSCRIPTIONAL REGULATOR EXSA"/>
    <property type="match status" value="1"/>
</dbReference>
<dbReference type="InterPro" id="IPR046532">
    <property type="entry name" value="DUF6597"/>
</dbReference>
<keyword evidence="6" id="KW-1185">Reference proteome</keyword>
<reference evidence="5 6" key="1">
    <citation type="submission" date="2018-05" db="EMBL/GenBank/DDBJ databases">
        <title>Marinifilum breve JC075T sp. nov., a marine bacterium isolated from Yongle Blue Hole in the South China Sea.</title>
        <authorList>
            <person name="Fu T."/>
        </authorList>
    </citation>
    <scope>NUCLEOTIDE SEQUENCE [LARGE SCALE GENOMIC DNA]</scope>
    <source>
        <strain evidence="5 6">JC075</strain>
    </source>
</reference>
<proteinExistence type="predicted"/>
<evidence type="ECO:0000313" key="6">
    <source>
        <dbReference type="Proteomes" id="UP000248079"/>
    </source>
</evidence>
<feature type="domain" description="HTH araC/xylS-type" evidence="4">
    <location>
        <begin position="145"/>
        <end position="245"/>
    </location>
</feature>
<dbReference type="Proteomes" id="UP000248079">
    <property type="component" value="Unassembled WGS sequence"/>
</dbReference>
<dbReference type="SUPFAM" id="SSF46689">
    <property type="entry name" value="Homeodomain-like"/>
    <property type="match status" value="1"/>
</dbReference>
<evidence type="ECO:0000256" key="2">
    <source>
        <dbReference type="ARBA" id="ARBA00023125"/>
    </source>
</evidence>
<name>A0A2V3ZWX8_9BACT</name>